<protein>
    <submittedName>
        <fullName evidence="5">Alpha-glucosidase</fullName>
    </submittedName>
</protein>
<dbReference type="RefSeq" id="WP_137267471.1">
    <property type="nucleotide sequence ID" value="NZ_SZUA01000002.1"/>
</dbReference>
<dbReference type="InterPro" id="IPR032091">
    <property type="entry name" value="Malt_amylase-like_C"/>
</dbReference>
<evidence type="ECO:0000313" key="5">
    <source>
        <dbReference type="EMBL" id="TKR31040.1"/>
    </source>
</evidence>
<dbReference type="SMART" id="SM00642">
    <property type="entry name" value="Aamy"/>
    <property type="match status" value="1"/>
</dbReference>
<dbReference type="GO" id="GO:0004556">
    <property type="term" value="F:alpha-amylase activity"/>
    <property type="evidence" value="ECO:0007669"/>
    <property type="project" value="TreeGrafter"/>
</dbReference>
<keyword evidence="6" id="KW-1185">Reference proteome</keyword>
<dbReference type="Gene3D" id="3.90.400.10">
    <property type="entry name" value="Oligo-1,6-glucosidase, Domain 2"/>
    <property type="match status" value="1"/>
</dbReference>
<dbReference type="EMBL" id="SZUA01000002">
    <property type="protein sequence ID" value="TKR31040.1"/>
    <property type="molecule type" value="Genomic_DNA"/>
</dbReference>
<dbReference type="GO" id="GO:0009313">
    <property type="term" value="P:oligosaccharide catabolic process"/>
    <property type="evidence" value="ECO:0007669"/>
    <property type="project" value="TreeGrafter"/>
</dbReference>
<dbReference type="CDD" id="cd11330">
    <property type="entry name" value="AmyAc_OligoGlu"/>
    <property type="match status" value="1"/>
</dbReference>
<dbReference type="AlphaFoldDB" id="A0A4U5JMW5"/>
<dbReference type="SUPFAM" id="SSF51011">
    <property type="entry name" value="Glycosyl hydrolase domain"/>
    <property type="match status" value="1"/>
</dbReference>
<dbReference type="FunFam" id="3.90.400.10:FF:000002">
    <property type="entry name" value="Sucrose isomerase"/>
    <property type="match status" value="1"/>
</dbReference>
<evidence type="ECO:0000256" key="1">
    <source>
        <dbReference type="ARBA" id="ARBA00008061"/>
    </source>
</evidence>
<gene>
    <name evidence="5" type="ORF">FCE95_13305</name>
</gene>
<dbReference type="InterPro" id="IPR013780">
    <property type="entry name" value="Glyco_hydro_b"/>
</dbReference>
<proteinExistence type="inferred from homology"/>
<evidence type="ECO:0000256" key="3">
    <source>
        <dbReference type="ARBA" id="ARBA00023295"/>
    </source>
</evidence>
<evidence type="ECO:0000256" key="2">
    <source>
        <dbReference type="ARBA" id="ARBA00022801"/>
    </source>
</evidence>
<dbReference type="Proteomes" id="UP000308707">
    <property type="component" value="Unassembled WGS sequence"/>
</dbReference>
<dbReference type="PANTHER" id="PTHR10357:SF179">
    <property type="entry name" value="NEUTRAL AND BASIC AMINO ACID TRANSPORT PROTEIN RBAT"/>
    <property type="match status" value="1"/>
</dbReference>
<dbReference type="SUPFAM" id="SSF51445">
    <property type="entry name" value="(Trans)glycosidases"/>
    <property type="match status" value="1"/>
</dbReference>
<name>A0A4U5JMW5_9GAMM</name>
<evidence type="ECO:0000313" key="6">
    <source>
        <dbReference type="Proteomes" id="UP000308707"/>
    </source>
</evidence>
<dbReference type="Gene3D" id="2.60.40.1180">
    <property type="entry name" value="Golgi alpha-mannosidase II"/>
    <property type="match status" value="1"/>
</dbReference>
<comment type="similarity">
    <text evidence="1">Belongs to the glycosyl hydrolase 13 family.</text>
</comment>
<keyword evidence="2" id="KW-0378">Hydrolase</keyword>
<dbReference type="InterPro" id="IPR006047">
    <property type="entry name" value="GH13_cat_dom"/>
</dbReference>
<sequence length="559" mass="62641">MTDTQWWRGAVVYQIYPRSFLDTDGDGVGDLPGIVDKLDYVARLGVDAIWVSPFFKSPMADFGYDIADYRAVDPLFGTLADFDRLLAKAHALGLKVMIDQVLSHTSVEHEWFKQSRQSRDDSRADWYVWADAREDGAPPNNWLSLFGGVAWKWEPRRGQYYLHNFLSSQPDLNFHNPQVRAAVLGEVEFWLKRGVDGLRLDAINFCFHDKRLRDNPPKPPEKRVGRGFSPDNPYAFQYHYYNNTQPENLAFLEELRALLDRYPGTAALGEISSEDSLATTAEYTRGRRLHMGYSFELLTDDCSAAYVRDTVNRLEAVLDEGWPCWALSNHDVRRAITRWGGTDAAPALAKLLNAMLCSLRGSVCLYQGEELGLGEADVPYEALRDPYGIAFWPNFKGRDGCRTPMPWTADANGGFSGAEPWLPVPERHRLSSVAEQDRDPDSVLNAFRAFLHWRKTQPALVLGSIRMLDTPEPVLAFVREYAGEEILAAFNLSAAEVRVELPFVVAESLDGHALPAGMHSEGYVTLPAFGALYARADRIAVSSLLVGEDARRAGEGARA</sequence>
<comment type="caution">
    <text evidence="5">The sequence shown here is derived from an EMBL/GenBank/DDBJ whole genome shotgun (WGS) entry which is preliminary data.</text>
</comment>
<dbReference type="OrthoDB" id="9805159at2"/>
<evidence type="ECO:0000259" key="4">
    <source>
        <dbReference type="SMART" id="SM00642"/>
    </source>
</evidence>
<dbReference type="InterPro" id="IPR017853">
    <property type="entry name" value="GH"/>
</dbReference>
<dbReference type="Pfam" id="PF16657">
    <property type="entry name" value="Malt_amylase_C"/>
    <property type="match status" value="1"/>
</dbReference>
<feature type="domain" description="Glycosyl hydrolase family 13 catalytic" evidence="4">
    <location>
        <begin position="14"/>
        <end position="402"/>
    </location>
</feature>
<dbReference type="Pfam" id="PF00128">
    <property type="entry name" value="Alpha-amylase"/>
    <property type="match status" value="1"/>
</dbReference>
<reference evidence="5 6" key="1">
    <citation type="submission" date="2019-04" db="EMBL/GenBank/DDBJ databases">
        <title>Reference strain of H23.</title>
        <authorList>
            <person name="Luo X."/>
        </authorList>
    </citation>
    <scope>NUCLEOTIDE SEQUENCE [LARGE SCALE GENOMIC DNA]</scope>
    <source>
        <strain evidence="5 6">H23</strain>
    </source>
</reference>
<accession>A0A4U5JMW5</accession>
<dbReference type="PANTHER" id="PTHR10357">
    <property type="entry name" value="ALPHA-AMYLASE FAMILY MEMBER"/>
    <property type="match status" value="1"/>
</dbReference>
<keyword evidence="3" id="KW-0326">Glycosidase</keyword>
<dbReference type="Gene3D" id="3.20.20.80">
    <property type="entry name" value="Glycosidases"/>
    <property type="match status" value="2"/>
</dbReference>
<organism evidence="5 6">
    <name type="scientific">Luteimonas gilva</name>
    <dbReference type="NCBI Taxonomy" id="2572684"/>
    <lineage>
        <taxon>Bacteria</taxon>
        <taxon>Pseudomonadati</taxon>
        <taxon>Pseudomonadota</taxon>
        <taxon>Gammaproteobacteria</taxon>
        <taxon>Lysobacterales</taxon>
        <taxon>Lysobacteraceae</taxon>
        <taxon>Luteimonas</taxon>
    </lineage>
</organism>
<dbReference type="InterPro" id="IPR045857">
    <property type="entry name" value="O16G_dom_2"/>
</dbReference>